<accession>A0ABN9RS45</accession>
<dbReference type="Proteomes" id="UP001189429">
    <property type="component" value="Unassembled WGS sequence"/>
</dbReference>
<keyword evidence="3" id="KW-1185">Reference proteome</keyword>
<dbReference type="EMBL" id="CAUYUJ010007757">
    <property type="protein sequence ID" value="CAK0821880.1"/>
    <property type="molecule type" value="Genomic_DNA"/>
</dbReference>
<feature type="region of interest" description="Disordered" evidence="1">
    <location>
        <begin position="62"/>
        <end position="103"/>
    </location>
</feature>
<evidence type="ECO:0000313" key="2">
    <source>
        <dbReference type="EMBL" id="CAK0821880.1"/>
    </source>
</evidence>
<proteinExistence type="predicted"/>
<protein>
    <submittedName>
        <fullName evidence="2">Uncharacterized protein</fullName>
    </submittedName>
</protein>
<evidence type="ECO:0000313" key="3">
    <source>
        <dbReference type="Proteomes" id="UP001189429"/>
    </source>
</evidence>
<feature type="region of interest" description="Disordered" evidence="1">
    <location>
        <begin position="18"/>
        <end position="48"/>
    </location>
</feature>
<organism evidence="2 3">
    <name type="scientific">Prorocentrum cordatum</name>
    <dbReference type="NCBI Taxonomy" id="2364126"/>
    <lineage>
        <taxon>Eukaryota</taxon>
        <taxon>Sar</taxon>
        <taxon>Alveolata</taxon>
        <taxon>Dinophyceae</taxon>
        <taxon>Prorocentrales</taxon>
        <taxon>Prorocentraceae</taxon>
        <taxon>Prorocentrum</taxon>
    </lineage>
</organism>
<feature type="compositionally biased region" description="Basic residues" evidence="1">
    <location>
        <begin position="91"/>
        <end position="103"/>
    </location>
</feature>
<gene>
    <name evidence="2" type="ORF">PCOR1329_LOCUS23018</name>
</gene>
<evidence type="ECO:0000256" key="1">
    <source>
        <dbReference type="SAM" id="MobiDB-lite"/>
    </source>
</evidence>
<reference evidence="2" key="1">
    <citation type="submission" date="2023-10" db="EMBL/GenBank/DDBJ databases">
        <authorList>
            <person name="Chen Y."/>
            <person name="Shah S."/>
            <person name="Dougan E. K."/>
            <person name="Thang M."/>
            <person name="Chan C."/>
        </authorList>
    </citation>
    <scope>NUCLEOTIDE SEQUENCE [LARGE SCALE GENOMIC DNA]</scope>
</reference>
<comment type="caution">
    <text evidence="2">The sequence shown here is derived from an EMBL/GenBank/DDBJ whole genome shotgun (WGS) entry which is preliminary data.</text>
</comment>
<name>A0ABN9RS45_9DINO</name>
<sequence>MAMLMLLQTDPELRWSTAKVQQEIPPDSEEGTATGYLSPTASKGRGENRKYLIEYPKLQRVAAHRLRGHRGRQEPAPPRQARGRAPFSRGRPQRHSLAHGQPR</sequence>